<organism evidence="1 2">
    <name type="scientific">Meloidogyne enterolobii</name>
    <name type="common">Root-knot nematode worm</name>
    <name type="synonym">Meloidogyne mayaguensis</name>
    <dbReference type="NCBI Taxonomy" id="390850"/>
    <lineage>
        <taxon>Eukaryota</taxon>
        <taxon>Metazoa</taxon>
        <taxon>Ecdysozoa</taxon>
        <taxon>Nematoda</taxon>
        <taxon>Chromadorea</taxon>
        <taxon>Rhabditida</taxon>
        <taxon>Tylenchina</taxon>
        <taxon>Tylenchomorpha</taxon>
        <taxon>Tylenchoidea</taxon>
        <taxon>Meloidogynidae</taxon>
        <taxon>Meloidogyninae</taxon>
        <taxon>Meloidogyne</taxon>
    </lineage>
</organism>
<reference evidence="1 2" key="1">
    <citation type="submission" date="2020-08" db="EMBL/GenBank/DDBJ databases">
        <authorList>
            <person name="Koutsovoulos G."/>
            <person name="Danchin GJ E."/>
        </authorList>
    </citation>
    <scope>NUCLEOTIDE SEQUENCE [LARGE SCALE GENOMIC DNA]</scope>
</reference>
<evidence type="ECO:0000313" key="1">
    <source>
        <dbReference type="EMBL" id="CAD2126619.1"/>
    </source>
</evidence>
<dbReference type="AlphaFoldDB" id="A0A6V7TL67"/>
<comment type="caution">
    <text evidence="1">The sequence shown here is derived from an EMBL/GenBank/DDBJ whole genome shotgun (WGS) entry which is preliminary data.</text>
</comment>
<sequence>MYRKLGSKIFECVESLRNEHIFPMKIKNGDLPVELLSEIVRFIPFKFKWGNIRVSKLFDLFILKLQRKWIVRLKRIRTEDKKIRNKIIHVLESAEDSLKSLEGKENTMTTSCLDSCIDDFNHIYYAGVCYCARKYANFEEVRLNRVISVDEWWNFKDKRHAFDVRRGYLIKFMSKLKKVVKELKSKEHLKVWHDFVVKCLEKRVNSVIDRLDVRDGQTSTEVEDNRDQVGGPL</sequence>
<evidence type="ECO:0000313" key="2">
    <source>
        <dbReference type="Proteomes" id="UP000580250"/>
    </source>
</evidence>
<dbReference type="EMBL" id="CAJEWN010000005">
    <property type="protein sequence ID" value="CAD2126619.1"/>
    <property type="molecule type" value="Genomic_DNA"/>
</dbReference>
<protein>
    <submittedName>
        <fullName evidence="1">Uncharacterized protein</fullName>
    </submittedName>
</protein>
<dbReference type="Proteomes" id="UP000580250">
    <property type="component" value="Unassembled WGS sequence"/>
</dbReference>
<proteinExistence type="predicted"/>
<gene>
    <name evidence="1" type="ORF">MENT_LOCUS1577</name>
</gene>
<accession>A0A6V7TL67</accession>
<name>A0A6V7TL67_MELEN</name>